<dbReference type="Gene3D" id="3.40.50.1820">
    <property type="entry name" value="alpha/beta hydrolase"/>
    <property type="match status" value="1"/>
</dbReference>
<dbReference type="EMBL" id="JPKY01000014">
    <property type="protein sequence ID" value="KFH46870.1"/>
    <property type="molecule type" value="Genomic_DNA"/>
</dbReference>
<evidence type="ECO:0008006" key="4">
    <source>
        <dbReference type="Google" id="ProtNLM"/>
    </source>
</evidence>
<keyword evidence="1" id="KW-0732">Signal</keyword>
<dbReference type="InterPro" id="IPR029058">
    <property type="entry name" value="AB_hydrolase_fold"/>
</dbReference>
<dbReference type="OrthoDB" id="2141514at2759"/>
<dbReference type="AlphaFoldDB" id="A0A086TBY8"/>
<evidence type="ECO:0000256" key="1">
    <source>
        <dbReference type="SAM" id="SignalP"/>
    </source>
</evidence>
<protein>
    <recommendedName>
        <fullName evidence="4">Alpha/beta-hydrolase</fullName>
    </recommendedName>
</protein>
<organism evidence="2 3">
    <name type="scientific">Hapsidospora chrysogenum (strain ATCC 11550 / CBS 779.69 / DSM 880 / IAM 14645 / JCM 23072 / IMI 49137)</name>
    <name type="common">Acremonium chrysogenum</name>
    <dbReference type="NCBI Taxonomy" id="857340"/>
    <lineage>
        <taxon>Eukaryota</taxon>
        <taxon>Fungi</taxon>
        <taxon>Dikarya</taxon>
        <taxon>Ascomycota</taxon>
        <taxon>Pezizomycotina</taxon>
        <taxon>Sordariomycetes</taxon>
        <taxon>Hypocreomycetidae</taxon>
        <taxon>Hypocreales</taxon>
        <taxon>Bionectriaceae</taxon>
        <taxon>Hapsidospora</taxon>
    </lineage>
</organism>
<feature type="chain" id="PRO_5001815509" description="Alpha/beta-hydrolase" evidence="1">
    <location>
        <begin position="20"/>
        <end position="280"/>
    </location>
</feature>
<gene>
    <name evidence="2" type="ORF">ACRE_022280</name>
</gene>
<accession>A0A086TBY8</accession>
<evidence type="ECO:0000313" key="3">
    <source>
        <dbReference type="Proteomes" id="UP000029964"/>
    </source>
</evidence>
<dbReference type="HOGENOM" id="CLU_073360_0_0_1"/>
<keyword evidence="3" id="KW-1185">Reference proteome</keyword>
<feature type="signal peptide" evidence="1">
    <location>
        <begin position="1"/>
        <end position="19"/>
    </location>
</feature>
<evidence type="ECO:0000313" key="2">
    <source>
        <dbReference type="EMBL" id="KFH46870.1"/>
    </source>
</evidence>
<reference evidence="3" key="1">
    <citation type="journal article" date="2014" name="Genome Announc.">
        <title>Genome sequence and annotation of Acremonium chrysogenum, producer of the beta-lactam antibiotic cephalosporin C.</title>
        <authorList>
            <person name="Terfehr D."/>
            <person name="Dahlmann T.A."/>
            <person name="Specht T."/>
            <person name="Zadra I."/>
            <person name="Kuernsteiner H."/>
            <person name="Kueck U."/>
        </authorList>
    </citation>
    <scope>NUCLEOTIDE SEQUENCE [LARGE SCALE GENOMIC DNA]</scope>
    <source>
        <strain evidence="3">ATCC 11550 / CBS 779.69 / DSM 880 / IAM 14645 / JCM 23072 / IMI 49137</strain>
    </source>
</reference>
<name>A0A086TBY8_HAPC1</name>
<proteinExistence type="predicted"/>
<sequence>MQSAMKGAWALAFLKAVSAQVATSFEEDSGTTRAVLTKARTKQTYYVDESLPGHTLFHPQNLGDFDSIPVVVWGNGACAADPVGGHGPFLEELAAWGILVIASGTPGGQGGTSPEMMTAAIDWAVQNAGQGNWANIDSSNIAAAGMSCGGTEAYAQNQDPRVTAFGIFNSGTLDPGQTDATLGAINVPIFFFLGGPSDIAYENGMRDYAAVNQGVPSWVGNLDVGHGGTYLDPRGGAFGKAAQQYFRWVLRGDDSEAGYFTNGGAEGDGWYTESKDLGNI</sequence>
<dbReference type="STRING" id="857340.A0A086TBY8"/>
<dbReference type="Proteomes" id="UP000029964">
    <property type="component" value="Unassembled WGS sequence"/>
</dbReference>
<dbReference type="SUPFAM" id="SSF53474">
    <property type="entry name" value="alpha/beta-Hydrolases"/>
    <property type="match status" value="1"/>
</dbReference>
<comment type="caution">
    <text evidence="2">The sequence shown here is derived from an EMBL/GenBank/DDBJ whole genome shotgun (WGS) entry which is preliminary data.</text>
</comment>